<dbReference type="InterPro" id="IPR015887">
    <property type="entry name" value="DNA_glyclase_Znf_dom_DNA_BS"/>
</dbReference>
<evidence type="ECO:0000256" key="13">
    <source>
        <dbReference type="ARBA" id="ARBA00023268"/>
    </source>
</evidence>
<dbReference type="GO" id="GO:0008270">
    <property type="term" value="F:zinc ion binding"/>
    <property type="evidence" value="ECO:0007669"/>
    <property type="project" value="UniProtKB-KW"/>
</dbReference>
<comment type="cofactor">
    <cofactor evidence="2">
        <name>Zn(2+)</name>
        <dbReference type="ChEBI" id="CHEBI:29105"/>
    </cofactor>
</comment>
<dbReference type="InterPro" id="IPR020629">
    <property type="entry name" value="FPG_Glyclase"/>
</dbReference>
<evidence type="ECO:0000256" key="2">
    <source>
        <dbReference type="ARBA" id="ARBA00001947"/>
    </source>
</evidence>
<dbReference type="PROSITE" id="PS01242">
    <property type="entry name" value="ZF_FPG_1"/>
    <property type="match status" value="1"/>
</dbReference>
<name>A0A383APM0_9ZZZZ</name>
<evidence type="ECO:0000313" key="18">
    <source>
        <dbReference type="EMBL" id="SVE09692.1"/>
    </source>
</evidence>
<keyword evidence="7" id="KW-0863">Zinc-finger</keyword>
<keyword evidence="5" id="KW-0479">Metal-binding</keyword>
<comment type="similarity">
    <text evidence="3">Belongs to the FPG family.</text>
</comment>
<sequence>FTLGGGYVFVHLRMTGHLTTSVKFKDRKYITAEMVFSDRSSLYFKDFRKFGRFGYSDNIKHVNQLVGVEPLSSVFSFPYLQRELKKYKRQIKPLLLNQGFICGLGNIYVDECLWMARIHPKTISNNLPKKNIEVLYSSIISVLNEAISLKGTTIINFNYAANRGGEFGQHLNVYGRAGQPCYRCKKTIKKIFVGQRGTCFCVNCQGG</sequence>
<keyword evidence="6" id="KW-0227">DNA damage</keyword>
<dbReference type="InterPro" id="IPR035937">
    <property type="entry name" value="FPG_N"/>
</dbReference>
<keyword evidence="10" id="KW-0238">DNA-binding</keyword>
<dbReference type="AlphaFoldDB" id="A0A383APM0"/>
<evidence type="ECO:0000256" key="5">
    <source>
        <dbReference type="ARBA" id="ARBA00022723"/>
    </source>
</evidence>
<dbReference type="SMART" id="SM01232">
    <property type="entry name" value="H2TH"/>
    <property type="match status" value="1"/>
</dbReference>
<evidence type="ECO:0000256" key="10">
    <source>
        <dbReference type="ARBA" id="ARBA00023125"/>
    </source>
</evidence>
<dbReference type="PANTHER" id="PTHR22993">
    <property type="entry name" value="FORMAMIDOPYRIMIDINE-DNA GLYCOSYLASE"/>
    <property type="match status" value="1"/>
</dbReference>
<dbReference type="GO" id="GO:0006284">
    <property type="term" value="P:base-excision repair"/>
    <property type="evidence" value="ECO:0007669"/>
    <property type="project" value="InterPro"/>
</dbReference>
<comment type="subunit">
    <text evidence="4">Monomer.</text>
</comment>
<evidence type="ECO:0000256" key="7">
    <source>
        <dbReference type="ARBA" id="ARBA00022771"/>
    </source>
</evidence>
<dbReference type="PROSITE" id="PS51068">
    <property type="entry name" value="FPG_CAT"/>
    <property type="match status" value="1"/>
</dbReference>
<dbReference type="Pfam" id="PF01149">
    <property type="entry name" value="Fapy_DNA_glyco"/>
    <property type="match status" value="1"/>
</dbReference>
<dbReference type="Gene3D" id="1.10.8.50">
    <property type="match status" value="1"/>
</dbReference>
<dbReference type="GO" id="GO:0003684">
    <property type="term" value="F:damaged DNA binding"/>
    <property type="evidence" value="ECO:0007669"/>
    <property type="project" value="InterPro"/>
</dbReference>
<dbReference type="NCBIfam" id="TIGR00577">
    <property type="entry name" value="fpg"/>
    <property type="match status" value="1"/>
</dbReference>
<dbReference type="GO" id="GO:0034039">
    <property type="term" value="F:8-oxo-7,8-dihydroguanine DNA N-glycosylase activity"/>
    <property type="evidence" value="ECO:0007669"/>
    <property type="project" value="TreeGrafter"/>
</dbReference>
<dbReference type="InterPro" id="IPR010663">
    <property type="entry name" value="Znf_FPG/IleRS"/>
</dbReference>
<dbReference type="FunFam" id="1.10.8.50:FF:000003">
    <property type="entry name" value="Formamidopyrimidine-DNA glycosylase"/>
    <property type="match status" value="1"/>
</dbReference>
<keyword evidence="13" id="KW-0511">Multifunctional enzyme</keyword>
<proteinExistence type="inferred from homology"/>
<accession>A0A383APM0</accession>
<evidence type="ECO:0000256" key="15">
    <source>
        <dbReference type="ARBA" id="ARBA00044632"/>
    </source>
</evidence>
<reference evidence="18" key="1">
    <citation type="submission" date="2018-05" db="EMBL/GenBank/DDBJ databases">
        <authorList>
            <person name="Lanie J.A."/>
            <person name="Ng W.-L."/>
            <person name="Kazmierczak K.M."/>
            <person name="Andrzejewski T.M."/>
            <person name="Davidsen T.M."/>
            <person name="Wayne K.J."/>
            <person name="Tettelin H."/>
            <person name="Glass J.I."/>
            <person name="Rusch D."/>
            <person name="Podicherti R."/>
            <person name="Tsui H.-C.T."/>
            <person name="Winkler M.E."/>
        </authorList>
    </citation>
    <scope>NUCLEOTIDE SEQUENCE</scope>
</reference>
<dbReference type="SUPFAM" id="SSF57716">
    <property type="entry name" value="Glucocorticoid receptor-like (DNA-binding domain)"/>
    <property type="match status" value="1"/>
</dbReference>
<dbReference type="SUPFAM" id="SSF46946">
    <property type="entry name" value="S13-like H2TH domain"/>
    <property type="match status" value="1"/>
</dbReference>
<evidence type="ECO:0000256" key="11">
    <source>
        <dbReference type="ARBA" id="ARBA00023204"/>
    </source>
</evidence>
<dbReference type="GO" id="GO:0140078">
    <property type="term" value="F:class I DNA-(apurinic or apyrimidinic site) endonuclease activity"/>
    <property type="evidence" value="ECO:0007669"/>
    <property type="project" value="UniProtKB-EC"/>
</dbReference>
<dbReference type="PROSITE" id="PS51066">
    <property type="entry name" value="ZF_FPG_2"/>
    <property type="match status" value="1"/>
</dbReference>
<comment type="catalytic activity">
    <reaction evidence="1">
        <text>Hydrolysis of DNA containing ring-opened 7-methylguanine residues, releasing 2,6-diamino-4-hydroxy-5-(N-methyl)formamidopyrimidine.</text>
        <dbReference type="EC" id="3.2.2.23"/>
    </reaction>
</comment>
<dbReference type="EMBL" id="UINC01193873">
    <property type="protein sequence ID" value="SVE09692.1"/>
    <property type="molecule type" value="Genomic_DNA"/>
</dbReference>
<dbReference type="Pfam" id="PF06831">
    <property type="entry name" value="H2TH"/>
    <property type="match status" value="1"/>
</dbReference>
<keyword evidence="8" id="KW-0378">Hydrolase</keyword>
<keyword evidence="12" id="KW-0456">Lyase</keyword>
<comment type="catalytic activity">
    <reaction evidence="15">
        <text>2'-deoxyribonucleotide-(2'-deoxyribose 5'-phosphate)-2'-deoxyribonucleotide-DNA = a 3'-end 2'-deoxyribonucleotide-(2,3-dehydro-2,3-deoxyribose 5'-phosphate)-DNA + a 5'-end 5'-phospho-2'-deoxyribonucleoside-DNA + H(+)</text>
        <dbReference type="Rhea" id="RHEA:66592"/>
        <dbReference type="Rhea" id="RHEA-COMP:13180"/>
        <dbReference type="Rhea" id="RHEA-COMP:16897"/>
        <dbReference type="Rhea" id="RHEA-COMP:17067"/>
        <dbReference type="ChEBI" id="CHEBI:15378"/>
        <dbReference type="ChEBI" id="CHEBI:136412"/>
        <dbReference type="ChEBI" id="CHEBI:157695"/>
        <dbReference type="ChEBI" id="CHEBI:167181"/>
        <dbReference type="EC" id="4.2.99.18"/>
    </reaction>
</comment>
<dbReference type="InterPro" id="IPR010979">
    <property type="entry name" value="Ribosomal_uS13-like_H2TH"/>
</dbReference>
<evidence type="ECO:0000256" key="12">
    <source>
        <dbReference type="ARBA" id="ARBA00023239"/>
    </source>
</evidence>
<dbReference type="InterPro" id="IPR000214">
    <property type="entry name" value="Znf_DNA_glyclase/AP_lyase"/>
</dbReference>
<evidence type="ECO:0000259" key="16">
    <source>
        <dbReference type="PROSITE" id="PS51066"/>
    </source>
</evidence>
<dbReference type="PANTHER" id="PTHR22993:SF9">
    <property type="entry name" value="FORMAMIDOPYRIMIDINE-DNA GLYCOSYLASE"/>
    <property type="match status" value="1"/>
</dbReference>
<evidence type="ECO:0000256" key="1">
    <source>
        <dbReference type="ARBA" id="ARBA00001668"/>
    </source>
</evidence>
<dbReference type="Pfam" id="PF06827">
    <property type="entry name" value="zf-FPG_IleRS"/>
    <property type="match status" value="1"/>
</dbReference>
<evidence type="ECO:0000256" key="4">
    <source>
        <dbReference type="ARBA" id="ARBA00011245"/>
    </source>
</evidence>
<gene>
    <name evidence="18" type="ORF">METZ01_LOCUS462546</name>
</gene>
<evidence type="ECO:0000259" key="17">
    <source>
        <dbReference type="PROSITE" id="PS51068"/>
    </source>
</evidence>
<feature type="non-terminal residue" evidence="18">
    <location>
        <position position="1"/>
    </location>
</feature>
<keyword evidence="9" id="KW-0862">Zinc</keyword>
<evidence type="ECO:0000256" key="6">
    <source>
        <dbReference type="ARBA" id="ARBA00022763"/>
    </source>
</evidence>
<dbReference type="Gene3D" id="3.20.190.10">
    <property type="entry name" value="MutM-like, N-terminal"/>
    <property type="match status" value="1"/>
</dbReference>
<dbReference type="InterPro" id="IPR015886">
    <property type="entry name" value="H2TH_FPG"/>
</dbReference>
<dbReference type="InterPro" id="IPR012319">
    <property type="entry name" value="FPG_cat"/>
</dbReference>
<evidence type="ECO:0000256" key="8">
    <source>
        <dbReference type="ARBA" id="ARBA00022801"/>
    </source>
</evidence>
<organism evidence="18">
    <name type="scientific">marine metagenome</name>
    <dbReference type="NCBI Taxonomy" id="408172"/>
    <lineage>
        <taxon>unclassified sequences</taxon>
        <taxon>metagenomes</taxon>
        <taxon>ecological metagenomes</taxon>
    </lineage>
</organism>
<evidence type="ECO:0000256" key="9">
    <source>
        <dbReference type="ARBA" id="ARBA00022833"/>
    </source>
</evidence>
<dbReference type="SUPFAM" id="SSF81624">
    <property type="entry name" value="N-terminal domain of MutM-like DNA repair proteins"/>
    <property type="match status" value="1"/>
</dbReference>
<evidence type="ECO:0000256" key="14">
    <source>
        <dbReference type="ARBA" id="ARBA00023295"/>
    </source>
</evidence>
<protein>
    <recommendedName>
        <fullName evidence="19">DNA-(apurinic or apyrimidinic site) lyase</fullName>
    </recommendedName>
</protein>
<feature type="domain" description="FPG-type" evidence="16">
    <location>
        <begin position="172"/>
        <end position="206"/>
    </location>
</feature>
<evidence type="ECO:0008006" key="19">
    <source>
        <dbReference type="Google" id="ProtNLM"/>
    </source>
</evidence>
<keyword evidence="14" id="KW-0326">Glycosidase</keyword>
<feature type="domain" description="Formamidopyrimidine-DNA glycosylase catalytic" evidence="17">
    <location>
        <begin position="1"/>
        <end position="51"/>
    </location>
</feature>
<keyword evidence="11" id="KW-0234">DNA repair</keyword>
<evidence type="ECO:0000256" key="3">
    <source>
        <dbReference type="ARBA" id="ARBA00009409"/>
    </source>
</evidence>